<evidence type="ECO:0000256" key="5">
    <source>
        <dbReference type="ARBA" id="ARBA00023242"/>
    </source>
</evidence>
<dbReference type="Pfam" id="PF04042">
    <property type="entry name" value="DNA_pol_E_B"/>
    <property type="match status" value="1"/>
</dbReference>
<dbReference type="PIRSF" id="PIRSF018300">
    <property type="entry name" value="DNA_pol_alph_2"/>
    <property type="match status" value="1"/>
</dbReference>
<dbReference type="FunCoup" id="A0A2J7QE41">
    <property type="interactions" value="1144"/>
</dbReference>
<evidence type="ECO:0000313" key="12">
    <source>
        <dbReference type="Proteomes" id="UP000235965"/>
    </source>
</evidence>
<evidence type="ECO:0000256" key="3">
    <source>
        <dbReference type="ARBA" id="ARBA00018596"/>
    </source>
</evidence>
<sequence length="584" mass="64796">MVRREALKEQFSLLGVNNVSEEVIDKCAEICISNGIDEEELVEVWMAFSVSHLRGADPTLDTLVQMERREFSKKQELQPQPQKQSTRSQENSLVIYLGKESTEPDDGDDILDAYSSTPKAKNRDGKKDEHTPDAGPGRGRSPRAIFSPASFSPTAATPSSKYRARTNKGDAVCVYGEKCETDWHPQNSHFQPLVQLASSHMQANTCFMFNQMRDMAQVLNETVHHVGQMILKKFALQEPQAINQPHQNQFVGVGRVCCDSNGRLNAKSLILESFSGKTVPMDVSQVESFSLFPGQVIAVEGENPLGSKLSAKQIYTDTSLPLPQRPSLSSEENGPIQIVVAAGPFTQSDTLTYQPLEDLVEYIQEHSPHLVILIGPFIDATHPHVIEGILAETFQAFFERIVDGIMQPLETLNTQVLMIPSWRDAHHHAVYPVLPFVLRKQYAKLILAPDPCVVDIHGLVIGATSTDILLHLGKEEIFQVQLSLDRLGRIAGHILSQQSFYPLYPPAEEMNLDLELWANYAVLEVTPHILILPSDLRCFVKNLNGCVIVNPERLAKGLVGGNFARLEVSCAKGDVNVNAQIVKI</sequence>
<dbReference type="InterPro" id="IPR054300">
    <property type="entry name" value="OB_DPOA2"/>
</dbReference>
<feature type="domain" description="DNA polymerase alpha subunit B N-terminal" evidence="9">
    <location>
        <begin position="5"/>
        <end position="73"/>
    </location>
</feature>
<dbReference type="GO" id="GO:0003677">
    <property type="term" value="F:DNA binding"/>
    <property type="evidence" value="ECO:0007669"/>
    <property type="project" value="InterPro"/>
</dbReference>
<dbReference type="Proteomes" id="UP000235965">
    <property type="component" value="Unassembled WGS sequence"/>
</dbReference>
<reference evidence="11 12" key="1">
    <citation type="submission" date="2017-12" db="EMBL/GenBank/DDBJ databases">
        <title>Hemimetabolous genomes reveal molecular basis of termite eusociality.</title>
        <authorList>
            <person name="Harrison M.C."/>
            <person name="Jongepier E."/>
            <person name="Robertson H.M."/>
            <person name="Arning N."/>
            <person name="Bitard-Feildel T."/>
            <person name="Chao H."/>
            <person name="Childers C.P."/>
            <person name="Dinh H."/>
            <person name="Doddapaneni H."/>
            <person name="Dugan S."/>
            <person name="Gowin J."/>
            <person name="Greiner C."/>
            <person name="Han Y."/>
            <person name="Hu H."/>
            <person name="Hughes D.S.T."/>
            <person name="Huylmans A.-K."/>
            <person name="Kemena C."/>
            <person name="Kremer L.P.M."/>
            <person name="Lee S.L."/>
            <person name="Lopez-Ezquerra A."/>
            <person name="Mallet L."/>
            <person name="Monroy-Kuhn J.M."/>
            <person name="Moser A."/>
            <person name="Murali S.C."/>
            <person name="Muzny D.M."/>
            <person name="Otani S."/>
            <person name="Piulachs M.-D."/>
            <person name="Poelchau M."/>
            <person name="Qu J."/>
            <person name="Schaub F."/>
            <person name="Wada-Katsumata A."/>
            <person name="Worley K.C."/>
            <person name="Xie Q."/>
            <person name="Ylla G."/>
            <person name="Poulsen M."/>
            <person name="Gibbs R.A."/>
            <person name="Schal C."/>
            <person name="Richards S."/>
            <person name="Belles X."/>
            <person name="Korb J."/>
            <person name="Bornberg-Bauer E."/>
        </authorList>
    </citation>
    <scope>NUCLEOTIDE SEQUENCE [LARGE SCALE GENOMIC DNA]</scope>
    <source>
        <tissue evidence="11">Whole body</tissue>
    </source>
</reference>
<comment type="caution">
    <text evidence="11">The sequence shown here is derived from an EMBL/GenBank/DDBJ whole genome shotgun (WGS) entry which is preliminary data.</text>
</comment>
<proteinExistence type="inferred from homology"/>
<dbReference type="InterPro" id="IPR016722">
    <property type="entry name" value="DNA_pol_alpha_bsu"/>
</dbReference>
<comment type="similarity">
    <text evidence="2 6">Belongs to the DNA polymerase alpha subunit B family.</text>
</comment>
<dbReference type="Gene3D" id="3.60.21.60">
    <property type="match status" value="2"/>
</dbReference>
<dbReference type="STRING" id="105785.A0A2J7QE41"/>
<evidence type="ECO:0000256" key="7">
    <source>
        <dbReference type="SAM" id="MobiDB-lite"/>
    </source>
</evidence>
<dbReference type="OrthoDB" id="336885at2759"/>
<gene>
    <name evidence="11" type="ORF">B7P43_G16276</name>
</gene>
<dbReference type="EMBL" id="NEVH01015328">
    <property type="protein sequence ID" value="PNF26859.1"/>
    <property type="molecule type" value="Genomic_DNA"/>
</dbReference>
<dbReference type="PANTHER" id="PTHR23061">
    <property type="entry name" value="DNA POLYMERASE 2 ALPHA 70 KDA SUBUNIT"/>
    <property type="match status" value="1"/>
</dbReference>
<feature type="compositionally biased region" description="Basic and acidic residues" evidence="7">
    <location>
        <begin position="121"/>
        <end position="132"/>
    </location>
</feature>
<dbReference type="InterPro" id="IPR013627">
    <property type="entry name" value="Pol_alpha_B_N"/>
</dbReference>
<keyword evidence="12" id="KW-1185">Reference proteome</keyword>
<feature type="region of interest" description="Disordered" evidence="7">
    <location>
        <begin position="71"/>
        <end position="163"/>
    </location>
</feature>
<evidence type="ECO:0000259" key="8">
    <source>
        <dbReference type="Pfam" id="PF04042"/>
    </source>
</evidence>
<dbReference type="Gene3D" id="1.10.8.530">
    <property type="entry name" value="DNA polymerase alpha-primase, subunit B, N-terminal domain"/>
    <property type="match status" value="1"/>
</dbReference>
<evidence type="ECO:0000259" key="9">
    <source>
        <dbReference type="Pfam" id="PF08418"/>
    </source>
</evidence>
<evidence type="ECO:0000256" key="6">
    <source>
        <dbReference type="PIRNR" id="PIRNR018300"/>
    </source>
</evidence>
<evidence type="ECO:0000259" key="10">
    <source>
        <dbReference type="Pfam" id="PF22062"/>
    </source>
</evidence>
<dbReference type="GO" id="GO:0006270">
    <property type="term" value="P:DNA replication initiation"/>
    <property type="evidence" value="ECO:0007669"/>
    <property type="project" value="TreeGrafter"/>
</dbReference>
<organism evidence="11 12">
    <name type="scientific">Cryptotermes secundus</name>
    <dbReference type="NCBI Taxonomy" id="105785"/>
    <lineage>
        <taxon>Eukaryota</taxon>
        <taxon>Metazoa</taxon>
        <taxon>Ecdysozoa</taxon>
        <taxon>Arthropoda</taxon>
        <taxon>Hexapoda</taxon>
        <taxon>Insecta</taxon>
        <taxon>Pterygota</taxon>
        <taxon>Neoptera</taxon>
        <taxon>Polyneoptera</taxon>
        <taxon>Dictyoptera</taxon>
        <taxon>Blattodea</taxon>
        <taxon>Blattoidea</taxon>
        <taxon>Termitoidae</taxon>
        <taxon>Kalotermitidae</taxon>
        <taxon>Cryptotermitinae</taxon>
        <taxon>Cryptotermes</taxon>
    </lineage>
</organism>
<comment type="subcellular location">
    <subcellularLocation>
        <location evidence="1 6">Nucleus</location>
    </subcellularLocation>
</comment>
<dbReference type="InterPro" id="IPR007185">
    <property type="entry name" value="DNA_pol_a/d/e_bsu"/>
</dbReference>
<evidence type="ECO:0000256" key="2">
    <source>
        <dbReference type="ARBA" id="ARBA00007299"/>
    </source>
</evidence>
<evidence type="ECO:0000256" key="1">
    <source>
        <dbReference type="ARBA" id="ARBA00004123"/>
    </source>
</evidence>
<dbReference type="GO" id="GO:0005658">
    <property type="term" value="C:alpha DNA polymerase:primase complex"/>
    <property type="evidence" value="ECO:0007669"/>
    <property type="project" value="TreeGrafter"/>
</dbReference>
<feature type="domain" description="DNA polymerase alpha/delta/epsilon subunit B" evidence="8">
    <location>
        <begin position="338"/>
        <end position="541"/>
    </location>
</feature>
<dbReference type="PANTHER" id="PTHR23061:SF12">
    <property type="entry name" value="DNA POLYMERASE ALPHA SUBUNIT B"/>
    <property type="match status" value="1"/>
</dbReference>
<name>A0A2J7QE41_9NEOP</name>
<feature type="domain" description="DNA polymerase alpha subunit B OB" evidence="10">
    <location>
        <begin position="217"/>
        <end position="315"/>
    </location>
</feature>
<dbReference type="InParanoid" id="A0A2J7QE41"/>
<keyword evidence="4 6" id="KW-0235">DNA replication</keyword>
<dbReference type="InterPro" id="IPR043034">
    <property type="entry name" value="DNA_pol_alpha_B_N_sf"/>
</dbReference>
<keyword evidence="5 6" id="KW-0539">Nucleus</keyword>
<feature type="compositionally biased region" description="Low complexity" evidence="7">
    <location>
        <begin position="146"/>
        <end position="160"/>
    </location>
</feature>
<dbReference type="Pfam" id="PF22062">
    <property type="entry name" value="OB_DPOA2"/>
    <property type="match status" value="1"/>
</dbReference>
<comment type="function">
    <text evidence="6">Accessory subunit of the DNA polymerase alpha complex (also known as the alpha DNA polymerase-primase complex) which plays an essential role in the initiation of DNA synthesis.</text>
</comment>
<protein>
    <recommendedName>
        <fullName evidence="3 6">DNA polymerase alpha subunit B</fullName>
    </recommendedName>
</protein>
<dbReference type="AlphaFoldDB" id="A0A2J7QE41"/>
<dbReference type="Pfam" id="PF08418">
    <property type="entry name" value="Pol_alpha_B_N"/>
    <property type="match status" value="1"/>
</dbReference>
<evidence type="ECO:0000256" key="4">
    <source>
        <dbReference type="ARBA" id="ARBA00022705"/>
    </source>
</evidence>
<accession>A0A2J7QE41</accession>
<evidence type="ECO:0000313" key="11">
    <source>
        <dbReference type="EMBL" id="PNF26859.1"/>
    </source>
</evidence>